<keyword evidence="8" id="KW-1185">Reference proteome</keyword>
<dbReference type="InterPro" id="IPR050367">
    <property type="entry name" value="APC_superfamily"/>
</dbReference>
<dbReference type="GO" id="GO:0005886">
    <property type="term" value="C:plasma membrane"/>
    <property type="evidence" value="ECO:0007669"/>
    <property type="project" value="UniProtKB-SubCell"/>
</dbReference>
<dbReference type="eggNOG" id="COG0531">
    <property type="taxonomic scope" value="Bacteria"/>
</dbReference>
<dbReference type="InterPro" id="IPR002293">
    <property type="entry name" value="AA/rel_permease1"/>
</dbReference>
<dbReference type="Pfam" id="PF13520">
    <property type="entry name" value="AA_permease_2"/>
    <property type="match status" value="1"/>
</dbReference>
<evidence type="ECO:0000313" key="8">
    <source>
        <dbReference type="Proteomes" id="UP000183376"/>
    </source>
</evidence>
<dbReference type="PANTHER" id="PTHR42770">
    <property type="entry name" value="AMINO ACID TRANSPORTER-RELATED"/>
    <property type="match status" value="1"/>
</dbReference>
<reference evidence="7 8" key="1">
    <citation type="submission" date="2016-10" db="EMBL/GenBank/DDBJ databases">
        <authorList>
            <person name="de Groot N.N."/>
        </authorList>
    </citation>
    <scope>NUCLEOTIDE SEQUENCE [LARGE SCALE GENOMIC DNA]</scope>
    <source>
        <strain evidence="7 8">DSM 44149</strain>
    </source>
</reference>
<evidence type="ECO:0000256" key="6">
    <source>
        <dbReference type="SAM" id="Phobius"/>
    </source>
</evidence>
<dbReference type="OrthoDB" id="137613at2"/>
<evidence type="ECO:0000256" key="3">
    <source>
        <dbReference type="ARBA" id="ARBA00022692"/>
    </source>
</evidence>
<feature type="transmembrane region" description="Helical" evidence="6">
    <location>
        <begin position="414"/>
        <end position="435"/>
    </location>
</feature>
<dbReference type="AlphaFoldDB" id="A0A1G9U8Z2"/>
<feature type="transmembrane region" description="Helical" evidence="6">
    <location>
        <begin position="27"/>
        <end position="49"/>
    </location>
</feature>
<organism evidence="7 8">
    <name type="scientific">Allokutzneria albata</name>
    <name type="common">Kibdelosporangium albatum</name>
    <dbReference type="NCBI Taxonomy" id="211114"/>
    <lineage>
        <taxon>Bacteria</taxon>
        <taxon>Bacillati</taxon>
        <taxon>Actinomycetota</taxon>
        <taxon>Actinomycetes</taxon>
        <taxon>Pseudonocardiales</taxon>
        <taxon>Pseudonocardiaceae</taxon>
        <taxon>Allokutzneria</taxon>
    </lineage>
</organism>
<evidence type="ECO:0000256" key="5">
    <source>
        <dbReference type="ARBA" id="ARBA00023136"/>
    </source>
</evidence>
<name>A0A1G9U8Z2_ALLAB</name>
<evidence type="ECO:0000256" key="2">
    <source>
        <dbReference type="ARBA" id="ARBA00022475"/>
    </source>
</evidence>
<keyword evidence="3 6" id="KW-0812">Transmembrane</keyword>
<evidence type="ECO:0000256" key="4">
    <source>
        <dbReference type="ARBA" id="ARBA00022989"/>
    </source>
</evidence>
<protein>
    <submittedName>
        <fullName evidence="7">Amino acid transporter</fullName>
    </submittedName>
</protein>
<feature type="transmembrane region" description="Helical" evidence="6">
    <location>
        <begin position="447"/>
        <end position="468"/>
    </location>
</feature>
<feature type="transmembrane region" description="Helical" evidence="6">
    <location>
        <begin position="301"/>
        <end position="323"/>
    </location>
</feature>
<dbReference type="Proteomes" id="UP000183376">
    <property type="component" value="Chromosome I"/>
</dbReference>
<feature type="transmembrane region" description="Helical" evidence="6">
    <location>
        <begin position="166"/>
        <end position="184"/>
    </location>
</feature>
<feature type="transmembrane region" description="Helical" evidence="6">
    <location>
        <begin position="99"/>
        <end position="119"/>
    </location>
</feature>
<dbReference type="EMBL" id="LT629701">
    <property type="protein sequence ID" value="SDM56302.1"/>
    <property type="molecule type" value="Genomic_DNA"/>
</dbReference>
<feature type="transmembrane region" description="Helical" evidence="6">
    <location>
        <begin position="374"/>
        <end position="402"/>
    </location>
</feature>
<dbReference type="RefSeq" id="WP_052407858.1">
    <property type="nucleotide sequence ID" value="NZ_JOEF01000023.1"/>
</dbReference>
<comment type="subcellular location">
    <subcellularLocation>
        <location evidence="1">Cell membrane</location>
        <topology evidence="1">Multi-pass membrane protein</topology>
    </subcellularLocation>
</comment>
<keyword evidence="4 6" id="KW-1133">Transmembrane helix</keyword>
<feature type="transmembrane region" description="Helical" evidence="6">
    <location>
        <begin position="55"/>
        <end position="78"/>
    </location>
</feature>
<evidence type="ECO:0000313" key="7">
    <source>
        <dbReference type="EMBL" id="SDM56302.1"/>
    </source>
</evidence>
<keyword evidence="5 6" id="KW-0472">Membrane</keyword>
<sequence>MPHARAHSTTGNVASALAANRLGVSAVAYFAIAMGAPLTILVGAVSTAYATTRQLGIPLGFVLMGAVLGLFCVGYVAMASRVPNAGAFNAYVSKGLGRPLGVAVGWISVIAYSALQIGFYGALGDAARPVFSAWFGLDLAWWVYSLAGWAVVACLGLQYIDLNGKVLALLMFAECLVIVVYSAANLANPAQGTAIADSLAVSSLLTPGAGTLFAIAILGFVGFETTAVFCEETRSARRTVPTATFLSLGVLTVLYALGSWSMSVATGPEQIADAARGQGTNLMFGLAAANLGGWWADAGRLMYVTGVLAALIAFHNTAARYAFSLGRERLLPAVLGRTSQRTSSPRNGSLAQSAVSGAVIIGYAVVGGDPVRDLFFIWSTAGSLGVLLLIATTAVAVVVFFARIPARKRTWPGVLVPALACAGCLLALAFVLSTLDTLLEVGADSPLRWGIPGAYLAVAVLGVVWGLVLRRARPDIYATIGLGTKSAARTGLRQFGHADETRPRRRTFSG</sequence>
<keyword evidence="2" id="KW-1003">Cell membrane</keyword>
<dbReference type="PANTHER" id="PTHR42770:SF16">
    <property type="entry name" value="AMINO ACID PERMEASE"/>
    <property type="match status" value="1"/>
</dbReference>
<feature type="transmembrane region" description="Helical" evidence="6">
    <location>
        <begin position="242"/>
        <end position="260"/>
    </location>
</feature>
<feature type="transmembrane region" description="Helical" evidence="6">
    <location>
        <begin position="139"/>
        <end position="159"/>
    </location>
</feature>
<dbReference type="GO" id="GO:0022857">
    <property type="term" value="F:transmembrane transporter activity"/>
    <property type="evidence" value="ECO:0007669"/>
    <property type="project" value="InterPro"/>
</dbReference>
<proteinExistence type="predicted"/>
<dbReference type="PIRSF" id="PIRSF006060">
    <property type="entry name" value="AA_transporter"/>
    <property type="match status" value="1"/>
</dbReference>
<feature type="transmembrane region" description="Helical" evidence="6">
    <location>
        <begin position="350"/>
        <end position="368"/>
    </location>
</feature>
<dbReference type="STRING" id="211114.SAMN04489726_2264"/>
<gene>
    <name evidence="7" type="ORF">SAMN04489726_2264</name>
</gene>
<dbReference type="Gene3D" id="1.20.1740.10">
    <property type="entry name" value="Amino acid/polyamine transporter I"/>
    <property type="match status" value="1"/>
</dbReference>
<accession>A0A1G9U8Z2</accession>
<feature type="transmembrane region" description="Helical" evidence="6">
    <location>
        <begin position="204"/>
        <end position="230"/>
    </location>
</feature>
<evidence type="ECO:0000256" key="1">
    <source>
        <dbReference type="ARBA" id="ARBA00004651"/>
    </source>
</evidence>